<proteinExistence type="predicted"/>
<evidence type="ECO:0008006" key="4">
    <source>
        <dbReference type="Google" id="ProtNLM"/>
    </source>
</evidence>
<evidence type="ECO:0000313" key="2">
    <source>
        <dbReference type="EMBL" id="GIY28066.1"/>
    </source>
</evidence>
<dbReference type="AlphaFoldDB" id="A0AAV4S4D6"/>
<feature type="transmembrane region" description="Helical" evidence="1">
    <location>
        <begin position="69"/>
        <end position="86"/>
    </location>
</feature>
<keyword evidence="1" id="KW-1133">Transmembrane helix</keyword>
<dbReference type="EMBL" id="BPLR01008902">
    <property type="protein sequence ID" value="GIY28066.1"/>
    <property type="molecule type" value="Genomic_DNA"/>
</dbReference>
<protein>
    <recommendedName>
        <fullName evidence="4">Gustatory receptor</fullName>
    </recommendedName>
</protein>
<gene>
    <name evidence="2" type="primary">AVEN_21149_1</name>
    <name evidence="2" type="ORF">CEXT_683801</name>
</gene>
<name>A0AAV4S4D6_CAEEX</name>
<evidence type="ECO:0000313" key="3">
    <source>
        <dbReference type="Proteomes" id="UP001054945"/>
    </source>
</evidence>
<dbReference type="Proteomes" id="UP001054945">
    <property type="component" value="Unassembled WGS sequence"/>
</dbReference>
<reference evidence="2 3" key="1">
    <citation type="submission" date="2021-06" db="EMBL/GenBank/DDBJ databases">
        <title>Caerostris extrusa draft genome.</title>
        <authorList>
            <person name="Kono N."/>
            <person name="Arakawa K."/>
        </authorList>
    </citation>
    <scope>NUCLEOTIDE SEQUENCE [LARGE SCALE GENOMIC DNA]</scope>
</reference>
<feature type="transmembrane region" description="Helical" evidence="1">
    <location>
        <begin position="39"/>
        <end position="57"/>
    </location>
</feature>
<feature type="transmembrane region" description="Helical" evidence="1">
    <location>
        <begin position="352"/>
        <end position="371"/>
    </location>
</feature>
<sequence>MKTRKRLGLAVTPFSILYELTHGRMNKRVSFHLTCLSYLSTVELHVFGVYNVSILITESVQVRIFKIPLLYSFISILSVLLWHSLMHQKDNLERLKYFLKSNQLKLKTGKITNRSRFSSILLAIFLIMPLILSILHVYTTHEKHNSDYFLYGYSRMEDKLRFFFCCAGAYTYYSIFMKYPVIMVLSMCILIHRYGLLLYKCNADFKDVSACINSSKCNAILNNYFEILHMIHFLKQTLSIPLCFAMLIGFFCIYSAIEYGLNNRGEELYVFYVELLSNVLTGTLLLCSIAMPSARIPEYLRDMKTTAEFLLDKHPLDNIQKTKSLILLKRIERKSKLSTCPLVDSFISKKGFLLSAFGSFITYGILIFLAFTN</sequence>
<organism evidence="2 3">
    <name type="scientific">Caerostris extrusa</name>
    <name type="common">Bark spider</name>
    <name type="synonym">Caerostris bankana</name>
    <dbReference type="NCBI Taxonomy" id="172846"/>
    <lineage>
        <taxon>Eukaryota</taxon>
        <taxon>Metazoa</taxon>
        <taxon>Ecdysozoa</taxon>
        <taxon>Arthropoda</taxon>
        <taxon>Chelicerata</taxon>
        <taxon>Arachnida</taxon>
        <taxon>Araneae</taxon>
        <taxon>Araneomorphae</taxon>
        <taxon>Entelegynae</taxon>
        <taxon>Araneoidea</taxon>
        <taxon>Araneidae</taxon>
        <taxon>Caerostris</taxon>
    </lineage>
</organism>
<comment type="caution">
    <text evidence="2">The sequence shown here is derived from an EMBL/GenBank/DDBJ whole genome shotgun (WGS) entry which is preliminary data.</text>
</comment>
<keyword evidence="3" id="KW-1185">Reference proteome</keyword>
<keyword evidence="1" id="KW-0472">Membrane</keyword>
<feature type="transmembrane region" description="Helical" evidence="1">
    <location>
        <begin position="238"/>
        <end position="257"/>
    </location>
</feature>
<keyword evidence="1" id="KW-0812">Transmembrane</keyword>
<accession>A0AAV4S4D6</accession>
<feature type="transmembrane region" description="Helical" evidence="1">
    <location>
        <begin position="117"/>
        <end position="138"/>
    </location>
</feature>
<feature type="transmembrane region" description="Helical" evidence="1">
    <location>
        <begin position="269"/>
        <end position="291"/>
    </location>
</feature>
<evidence type="ECO:0000256" key="1">
    <source>
        <dbReference type="SAM" id="Phobius"/>
    </source>
</evidence>